<dbReference type="STRING" id="32024.GCA_000788295_00472"/>
<protein>
    <submittedName>
        <fullName evidence="1">Plasminogen-binding protein PgbB</fullName>
    </submittedName>
</protein>
<proteinExistence type="predicted"/>
<dbReference type="InterPro" id="IPR011047">
    <property type="entry name" value="Quinoprotein_ADH-like_sf"/>
</dbReference>
<dbReference type="RefSeq" id="WP_089182290.1">
    <property type="nucleotide sequence ID" value="NZ_CP043427.1"/>
</dbReference>
<gene>
    <name evidence="1" type="primary">pgbB</name>
    <name evidence="1" type="ORF">NCTC12475_01803</name>
</gene>
<keyword evidence="2" id="KW-1185">Reference proteome</keyword>
<evidence type="ECO:0000313" key="1">
    <source>
        <dbReference type="EMBL" id="SUX11574.1"/>
    </source>
</evidence>
<dbReference type="OrthoDB" id="5328932at2"/>
<dbReference type="Proteomes" id="UP000254920">
    <property type="component" value="Unassembled WGS sequence"/>
</dbReference>
<organism evidence="1 2">
    <name type="scientific">Campylobacter sputorum subsp. sputorum</name>
    <dbReference type="NCBI Taxonomy" id="32024"/>
    <lineage>
        <taxon>Bacteria</taxon>
        <taxon>Pseudomonadati</taxon>
        <taxon>Campylobacterota</taxon>
        <taxon>Epsilonproteobacteria</taxon>
        <taxon>Campylobacterales</taxon>
        <taxon>Campylobacteraceae</taxon>
        <taxon>Campylobacter</taxon>
    </lineage>
</organism>
<evidence type="ECO:0000313" key="2">
    <source>
        <dbReference type="Proteomes" id="UP000254920"/>
    </source>
</evidence>
<dbReference type="GeneID" id="93090441"/>
<reference evidence="1 2" key="1">
    <citation type="submission" date="2018-06" db="EMBL/GenBank/DDBJ databases">
        <authorList>
            <consortium name="Pathogen Informatics"/>
            <person name="Doyle S."/>
        </authorList>
    </citation>
    <scope>NUCLEOTIDE SEQUENCE [LARGE SCALE GENOMIC DNA]</scope>
    <source>
        <strain evidence="1 2">NCTC12475</strain>
    </source>
</reference>
<dbReference type="Gene3D" id="2.130.10.10">
    <property type="entry name" value="YVTN repeat-like/Quinoprotein amine dehydrogenase"/>
    <property type="match status" value="1"/>
</dbReference>
<dbReference type="PROSITE" id="PS51257">
    <property type="entry name" value="PROKAR_LIPOPROTEIN"/>
    <property type="match status" value="1"/>
</dbReference>
<dbReference type="AlphaFoldDB" id="A0A381DLI6"/>
<accession>A0A381DLI6</accession>
<dbReference type="EMBL" id="UFVD01000001">
    <property type="protein sequence ID" value="SUX11574.1"/>
    <property type="molecule type" value="Genomic_DNA"/>
</dbReference>
<sequence>MKKNLLLIVFVCAFFISGCTTKRQYFEPENVTGEMKFTSQLSSEIVSTSINGAILEDGTVISLNGIEKNLKVSKDVSLLDHTNDTFIISKLNGEIYVIDNNGKTIFSKKFPVAIVSAATDGELLATLSSENDIQLININTNETLLDYKSSIAYAQDSRMAPPYFMSSLIIFPTLDGKIIVVEKQSGRIIRDVVVSNEPFFNNIIYLDVVGDRMFAATATKIIMISPTITTNHRGEIKNIKIYNNNVFIFEKDGNIIKADLDLRRIKSKDFPFAIFSNVAVKNGFLYALEKNGHIIKIDENLENSEIYKLDDEVENRSFVSKDGIYYDDRYLEIK</sequence>
<name>A0A381DLI6_9BACT</name>
<dbReference type="InterPro" id="IPR015943">
    <property type="entry name" value="WD40/YVTN_repeat-like_dom_sf"/>
</dbReference>
<dbReference type="SUPFAM" id="SSF50998">
    <property type="entry name" value="Quinoprotein alcohol dehydrogenase-like"/>
    <property type="match status" value="1"/>
</dbReference>